<dbReference type="EMBL" id="JALLKP010000002">
    <property type="protein sequence ID" value="KAK2196943.1"/>
    <property type="molecule type" value="Genomic_DNA"/>
</dbReference>
<evidence type="ECO:0000256" key="1">
    <source>
        <dbReference type="SAM" id="MobiDB-lite"/>
    </source>
</evidence>
<name>A0AAD9UPC9_9APIC</name>
<feature type="transmembrane region" description="Helical" evidence="2">
    <location>
        <begin position="434"/>
        <end position="458"/>
    </location>
</feature>
<evidence type="ECO:0000313" key="3">
    <source>
        <dbReference type="EMBL" id="KAK2194896.1"/>
    </source>
</evidence>
<reference evidence="4" key="1">
    <citation type="journal article" date="2023" name="Nat. Microbiol.">
        <title>Babesia duncani multi-omics identifies virulence factors and drug targets.</title>
        <authorList>
            <person name="Singh P."/>
            <person name="Lonardi S."/>
            <person name="Liang Q."/>
            <person name="Vydyam P."/>
            <person name="Khabirova E."/>
            <person name="Fang T."/>
            <person name="Gihaz S."/>
            <person name="Thekkiniath J."/>
            <person name="Munshi M."/>
            <person name="Abel S."/>
            <person name="Ciampossin L."/>
            <person name="Batugedara G."/>
            <person name="Gupta M."/>
            <person name="Lu X.M."/>
            <person name="Lenz T."/>
            <person name="Chakravarty S."/>
            <person name="Cornillot E."/>
            <person name="Hu Y."/>
            <person name="Ma W."/>
            <person name="Gonzalez L.M."/>
            <person name="Sanchez S."/>
            <person name="Estrada K."/>
            <person name="Sanchez-Flores A."/>
            <person name="Montero E."/>
            <person name="Harb O.S."/>
            <person name="Le Roch K.G."/>
            <person name="Mamoun C.B."/>
        </authorList>
    </citation>
    <scope>NUCLEOTIDE SEQUENCE</scope>
    <source>
        <strain evidence="4">WA1</strain>
    </source>
</reference>
<evidence type="ECO:0000313" key="5">
    <source>
        <dbReference type="Proteomes" id="UP001214638"/>
    </source>
</evidence>
<feature type="compositionally biased region" description="Basic and acidic residues" evidence="1">
    <location>
        <begin position="158"/>
        <end position="169"/>
    </location>
</feature>
<dbReference type="Proteomes" id="UP001214638">
    <property type="component" value="Unassembled WGS sequence"/>
</dbReference>
<feature type="compositionally biased region" description="Basic and acidic residues" evidence="1">
    <location>
        <begin position="361"/>
        <end position="378"/>
    </location>
</feature>
<feature type="compositionally biased region" description="Polar residues" evidence="1">
    <location>
        <begin position="288"/>
        <end position="320"/>
    </location>
</feature>
<dbReference type="GeneID" id="94336490"/>
<feature type="compositionally biased region" description="Acidic residues" evidence="1">
    <location>
        <begin position="227"/>
        <end position="245"/>
    </location>
</feature>
<feature type="compositionally biased region" description="Acidic residues" evidence="1">
    <location>
        <begin position="47"/>
        <end position="63"/>
    </location>
</feature>
<accession>A0AAD9UPC9</accession>
<feature type="compositionally biased region" description="Polar residues" evidence="1">
    <location>
        <begin position="195"/>
        <end position="204"/>
    </location>
</feature>
<dbReference type="KEGG" id="bdw:94336490"/>
<feature type="compositionally biased region" description="Polar residues" evidence="1">
    <location>
        <begin position="99"/>
        <end position="118"/>
    </location>
</feature>
<protein>
    <submittedName>
        <fullName evidence="4">Uncharacterized protein</fullName>
    </submittedName>
</protein>
<keyword evidence="5" id="KW-1185">Reference proteome</keyword>
<dbReference type="AlphaFoldDB" id="A0AAD9UPC9"/>
<organism evidence="4 5">
    <name type="scientific">Babesia duncani</name>
    <dbReference type="NCBI Taxonomy" id="323732"/>
    <lineage>
        <taxon>Eukaryota</taxon>
        <taxon>Sar</taxon>
        <taxon>Alveolata</taxon>
        <taxon>Apicomplexa</taxon>
        <taxon>Aconoidasida</taxon>
        <taxon>Piroplasmida</taxon>
        <taxon>Babesiidae</taxon>
        <taxon>Babesia</taxon>
    </lineage>
</organism>
<keyword evidence="2" id="KW-0472">Membrane</keyword>
<gene>
    <name evidence="4" type="ORF">BdWA1_002192</name>
    <name evidence="3" type="ORF">BdWA1_003641</name>
</gene>
<proteinExistence type="predicted"/>
<evidence type="ECO:0000313" key="4">
    <source>
        <dbReference type="EMBL" id="KAK2196943.1"/>
    </source>
</evidence>
<keyword evidence="2" id="KW-1133">Transmembrane helix</keyword>
<feature type="compositionally biased region" description="Polar residues" evidence="1">
    <location>
        <begin position="216"/>
        <end position="226"/>
    </location>
</feature>
<feature type="region of interest" description="Disordered" evidence="1">
    <location>
        <begin position="1"/>
        <end position="416"/>
    </location>
</feature>
<dbReference type="EMBL" id="JALLKP010000030">
    <property type="protein sequence ID" value="KAK2194896.1"/>
    <property type="molecule type" value="Genomic_DNA"/>
</dbReference>
<feature type="compositionally biased region" description="Polar residues" evidence="1">
    <location>
        <begin position="80"/>
        <end position="91"/>
    </location>
</feature>
<feature type="compositionally biased region" description="Polar residues" evidence="1">
    <location>
        <begin position="327"/>
        <end position="344"/>
    </location>
</feature>
<feature type="compositionally biased region" description="Polar residues" evidence="1">
    <location>
        <begin position="382"/>
        <end position="411"/>
    </location>
</feature>
<sequence length="470" mass="50064">MGLSYDGVGSVTVSFVPGSNPKRDSPSRNVPYEQYDSSYYENSYNYSDEEEEEEEEENDDETDVSFVGSNRNKEDHSLDYNYNIQQDTKNNIEGGLTADSATDNHNSDGTGEDTNSNGGDDGKNLKAPSIGGTDSTQGAKNTEEQDGASDDAGNGSHGNDKNEKQNTDKADEEPNENSSISVREHPKVNGDATLIVNSNPNVNISRVDPHIDDNQDSGATAGSSSDPCDDSVNETPESESDDDVKDESLKQEVTGDPFSESSEARGLNHVTHSSKNTLEESNIKELGSTKNDGQINVGNQDSVDTSESPLISSTLPSVKISTEENESSLNPNSTPSEGDSNKGNGANIENGGDDSGSEGLSGEKEEGKKENKEIKSVDSGEIESTTDIHTSKQVSSSVEGKTSISPTQPETGGTLRAEIESEPGTGVKSTYSPLMYIIKIIISLIIGIGICIGLANVIKRQVPEFENYSS</sequence>
<evidence type="ECO:0000256" key="2">
    <source>
        <dbReference type="SAM" id="Phobius"/>
    </source>
</evidence>
<comment type="caution">
    <text evidence="4">The sequence shown here is derived from an EMBL/GenBank/DDBJ whole genome shotgun (WGS) entry which is preliminary data.</text>
</comment>
<keyword evidence="2" id="KW-0812">Transmembrane</keyword>
<dbReference type="RefSeq" id="XP_067803785.1">
    <property type="nucleotide sequence ID" value="XM_067947221.1"/>
</dbReference>
<feature type="compositionally biased region" description="Low complexity" evidence="1">
    <location>
        <begin position="32"/>
        <end position="46"/>
    </location>
</feature>